<dbReference type="Pfam" id="PF00271">
    <property type="entry name" value="Helicase_C"/>
    <property type="match status" value="1"/>
</dbReference>
<dbReference type="InterPro" id="IPR049730">
    <property type="entry name" value="SNF2/RAD54-like_C"/>
</dbReference>
<keyword evidence="6" id="KW-0547">Nucleotide-binding</keyword>
<feature type="domain" description="SWIM-type" evidence="3">
    <location>
        <begin position="53"/>
        <end position="92"/>
    </location>
</feature>
<dbReference type="AlphaFoldDB" id="A0A9X7B2G6"/>
<dbReference type="InterPro" id="IPR038718">
    <property type="entry name" value="SNF2-like_sf"/>
</dbReference>
<evidence type="ECO:0000313" key="6">
    <source>
        <dbReference type="EMBL" id="PFT95832.1"/>
    </source>
</evidence>
<keyword evidence="1" id="KW-0378">Hydrolase</keyword>
<dbReference type="SUPFAM" id="SSF52540">
    <property type="entry name" value="P-loop containing nucleoside triphosphate hydrolases"/>
    <property type="match status" value="2"/>
</dbReference>
<reference evidence="6 7" key="1">
    <citation type="submission" date="2017-09" db="EMBL/GenBank/DDBJ databases">
        <title>Large-scale bioinformatics analysis of Bacillus genomes uncovers conserved roles of natural products in bacterial physiology.</title>
        <authorList>
            <consortium name="Agbiome Team Llc"/>
            <person name="Bleich R.M."/>
            <person name="Grubbs K.J."/>
            <person name="Santa Maria K.C."/>
            <person name="Allen S.E."/>
            <person name="Farag S."/>
            <person name="Shank E.A."/>
            <person name="Bowers A."/>
        </authorList>
    </citation>
    <scope>NUCLEOTIDE SEQUENCE [LARGE SCALE GENOMIC DNA]</scope>
    <source>
        <strain evidence="6 7">AFS064137</strain>
    </source>
</reference>
<dbReference type="SMART" id="SM00487">
    <property type="entry name" value="DEXDc"/>
    <property type="match status" value="1"/>
</dbReference>
<dbReference type="CDD" id="cd18793">
    <property type="entry name" value="SF2_C_SNF"/>
    <property type="match status" value="1"/>
</dbReference>
<feature type="domain" description="Helicase C-terminal" evidence="5">
    <location>
        <begin position="897"/>
        <end position="1051"/>
    </location>
</feature>
<dbReference type="GO" id="GO:0008270">
    <property type="term" value="F:zinc ion binding"/>
    <property type="evidence" value="ECO:0007669"/>
    <property type="project" value="UniProtKB-KW"/>
</dbReference>
<dbReference type="PROSITE" id="PS50966">
    <property type="entry name" value="ZF_SWIM"/>
    <property type="match status" value="1"/>
</dbReference>
<dbReference type="GO" id="GO:0016787">
    <property type="term" value="F:hydrolase activity"/>
    <property type="evidence" value="ECO:0007669"/>
    <property type="project" value="UniProtKB-KW"/>
</dbReference>
<gene>
    <name evidence="6" type="ORF">COK81_10240</name>
</gene>
<dbReference type="InterPro" id="IPR027417">
    <property type="entry name" value="P-loop_NTPase"/>
</dbReference>
<dbReference type="Proteomes" id="UP000225910">
    <property type="component" value="Unassembled WGS sequence"/>
</dbReference>
<keyword evidence="6" id="KW-0347">Helicase</keyword>
<evidence type="ECO:0000259" key="5">
    <source>
        <dbReference type="PROSITE" id="PS51194"/>
    </source>
</evidence>
<evidence type="ECO:0000259" key="3">
    <source>
        <dbReference type="PROSITE" id="PS50966"/>
    </source>
</evidence>
<dbReference type="Gene3D" id="3.40.50.300">
    <property type="entry name" value="P-loop containing nucleotide triphosphate hydrolases"/>
    <property type="match status" value="1"/>
</dbReference>
<dbReference type="SMART" id="SM00490">
    <property type="entry name" value="HELICc"/>
    <property type="match status" value="1"/>
</dbReference>
<dbReference type="PROSITE" id="PS51192">
    <property type="entry name" value="HELICASE_ATP_BIND_1"/>
    <property type="match status" value="1"/>
</dbReference>
<dbReference type="InterPro" id="IPR001650">
    <property type="entry name" value="Helicase_C-like"/>
</dbReference>
<dbReference type="Gene3D" id="3.40.50.10810">
    <property type="entry name" value="Tandem AAA-ATPase domain"/>
    <property type="match status" value="1"/>
</dbReference>
<organism evidence="6 7">
    <name type="scientific">Bacillus thuringiensis</name>
    <dbReference type="NCBI Taxonomy" id="1428"/>
    <lineage>
        <taxon>Bacteria</taxon>
        <taxon>Bacillati</taxon>
        <taxon>Bacillota</taxon>
        <taxon>Bacilli</taxon>
        <taxon>Bacillales</taxon>
        <taxon>Bacillaceae</taxon>
        <taxon>Bacillus</taxon>
        <taxon>Bacillus cereus group</taxon>
    </lineage>
</organism>
<dbReference type="Pfam" id="PF00176">
    <property type="entry name" value="SNF2-rel_dom"/>
    <property type="match status" value="1"/>
</dbReference>
<evidence type="ECO:0000259" key="4">
    <source>
        <dbReference type="PROSITE" id="PS51192"/>
    </source>
</evidence>
<dbReference type="Pfam" id="PF04434">
    <property type="entry name" value="SWIM"/>
    <property type="match status" value="1"/>
</dbReference>
<evidence type="ECO:0000256" key="2">
    <source>
        <dbReference type="PROSITE-ProRule" id="PRU00325"/>
    </source>
</evidence>
<evidence type="ECO:0000313" key="7">
    <source>
        <dbReference type="Proteomes" id="UP000225910"/>
    </source>
</evidence>
<keyword evidence="2" id="KW-0863">Zinc-finger</keyword>
<dbReference type="Pfam" id="PF08455">
    <property type="entry name" value="SNF2_assoc"/>
    <property type="match status" value="1"/>
</dbReference>
<dbReference type="InterPro" id="IPR007527">
    <property type="entry name" value="Znf_SWIM"/>
</dbReference>
<protein>
    <submittedName>
        <fullName evidence="6">Helicase SNF</fullName>
    </submittedName>
</protein>
<dbReference type="FunFam" id="3.40.50.300:FF:000533">
    <property type="entry name" value="Helicase, Snf2 family"/>
    <property type="match status" value="1"/>
</dbReference>
<accession>A0A9X7B2G6</accession>
<keyword evidence="2" id="KW-0479">Metal-binding</keyword>
<dbReference type="RefSeq" id="WP_098678761.1">
    <property type="nucleotide sequence ID" value="NZ_NVCU01000065.1"/>
</dbReference>
<evidence type="ECO:0000256" key="1">
    <source>
        <dbReference type="ARBA" id="ARBA00022801"/>
    </source>
</evidence>
<dbReference type="PANTHER" id="PTHR10799">
    <property type="entry name" value="SNF2/RAD54 HELICASE FAMILY"/>
    <property type="match status" value="1"/>
</dbReference>
<dbReference type="GO" id="GO:0004386">
    <property type="term" value="F:helicase activity"/>
    <property type="evidence" value="ECO:0007669"/>
    <property type="project" value="UniProtKB-KW"/>
</dbReference>
<sequence>MSFTLNKSIIKEVCGETSYKRGETYYKSNKVIIDHYDENKEICEATVKGNEDFRVTVAKAKKGDVVAKCSCPSLASFQTYCQHVAAVLIQINYNQQTGGMSSTSNRNDQLTSGMFQLFADKPLRPKSKQHRFDTREILDVEFICRPVATRSGGALLGIQLKLAKVYFINHIREFLSKVEKRESFHCSNEFTYTPDVHSFKQETDAIIQQLIKMYHNEKMYEDALEVHAKQDESMIFIPPASWKDMLSSLSKVEYVQLKQNKQLFQGLQVSKGLLPLHFEFTKGNNGGFTLHIDGLNRVQVMDMYNNALYGGKLYHLHIEDCMRLIELQKMMSRSNSNQFYIPESKMEHFVAKVVPGLMKLGTVHIDEVISDRVETPSLKAKLYLDRVKNRLLAGLEFHYGNVMINPLEEDGQPSVFNRDEKKEKEILDIMSESTFAKTEGGYFMHNEEAEYNFLYHVVPTLKGLADIYATTAIKLRISKGDAVPLIRVRRKERIDWLSFRFDIKGIPEAEIKGVLAALEEKRKYYRLANGSFLSLESKEFNEINQFIKESGIRKEFLHGEEVNVPLIRSVKWMNGLHEGNVLSLDDSVQELVENIQNPKKLKFAVPNTLNAEMRKYQVYGFEWMKTLAHYRFGGILADDMGLGKTLQSIAFIDSVLTEIREKKLPILVVSPSSLVYNWFSELKKFAPHIRAVIADGNQAERRKILKDITEFDVVITSYPLLRRDIRLYARPFHTLFLDEAQAFKNPTTQTARAVKTIQAEYRFGLTGTPVENSLEELWSIFHVVFPELLPGRKEFGDLRREDIAKRVKPFVLRRLKGDVLNELPEKIEHLQSSELLPDQKSLYAAYLAKLREETLKHLDKETLRKNKIRILAGLTRLRQICCHPALFVDDYKGSSAKFEQLLEILEECRSTGKRILIFSQFTKMLSIIGRELNRQAIPYFYLDGSTPAQDRVELCDRFNEGEGDLFLISLKAGGTGLNLTGADTVILYDLWWNPAVEQQAADRAYRMGQKNTVQVIKLVAQGTIEEKMHELQESKKNLIAEVIEPGEEKLSSITEEEIREILMI</sequence>
<proteinExistence type="predicted"/>
<dbReference type="PROSITE" id="PS51194">
    <property type="entry name" value="HELICASE_CTER"/>
    <property type="match status" value="1"/>
</dbReference>
<feature type="domain" description="Helicase ATP-binding" evidence="4">
    <location>
        <begin position="625"/>
        <end position="787"/>
    </location>
</feature>
<keyword evidence="6" id="KW-0067">ATP-binding</keyword>
<name>A0A9X7B2G6_BACTU</name>
<dbReference type="InterPro" id="IPR014001">
    <property type="entry name" value="Helicase_ATP-bd"/>
</dbReference>
<dbReference type="FunFam" id="3.40.50.10810:FF:000079">
    <property type="entry name" value="SWF/SNF family helicase"/>
    <property type="match status" value="1"/>
</dbReference>
<dbReference type="GO" id="GO:0005524">
    <property type="term" value="F:ATP binding"/>
    <property type="evidence" value="ECO:0007669"/>
    <property type="project" value="InterPro"/>
</dbReference>
<comment type="caution">
    <text evidence="6">The sequence shown here is derived from an EMBL/GenBank/DDBJ whole genome shotgun (WGS) entry which is preliminary data.</text>
</comment>
<dbReference type="InterPro" id="IPR013663">
    <property type="entry name" value="Helicase_SWF/SNF/SWI_bac"/>
</dbReference>
<dbReference type="EMBL" id="NVCU01000065">
    <property type="protein sequence ID" value="PFT95832.1"/>
    <property type="molecule type" value="Genomic_DNA"/>
</dbReference>
<keyword evidence="2" id="KW-0862">Zinc</keyword>
<dbReference type="InterPro" id="IPR000330">
    <property type="entry name" value="SNF2_N"/>
</dbReference>